<protein>
    <submittedName>
        <fullName evidence="2">Putative secreted protein</fullName>
    </submittedName>
</protein>
<keyword evidence="1" id="KW-0732">Signal</keyword>
<feature type="signal peptide" evidence="1">
    <location>
        <begin position="1"/>
        <end position="22"/>
    </location>
</feature>
<sequence>MNTKSIALIICAFGAILKQYCACLKRLNAAQYCNSMHVWSLGKVLRFGCQNRTGYDTRMLEAKRTQKHDQCNAARVGIFHYTQVASMKYDLNTGILVWFYEV</sequence>
<feature type="chain" id="PRO_5001517867" evidence="1">
    <location>
        <begin position="23"/>
        <end position="102"/>
    </location>
</feature>
<evidence type="ECO:0000256" key="1">
    <source>
        <dbReference type="SAM" id="SignalP"/>
    </source>
</evidence>
<dbReference type="EMBL" id="GBBM01007797">
    <property type="protein sequence ID" value="JAC27621.1"/>
    <property type="molecule type" value="mRNA"/>
</dbReference>
<evidence type="ECO:0000313" key="2">
    <source>
        <dbReference type="EMBL" id="JAC27621.1"/>
    </source>
</evidence>
<organism evidence="2">
    <name type="scientific">Amblyomma triste</name>
    <name type="common">Neotropical tick</name>
    <dbReference type="NCBI Taxonomy" id="251400"/>
    <lineage>
        <taxon>Eukaryota</taxon>
        <taxon>Metazoa</taxon>
        <taxon>Ecdysozoa</taxon>
        <taxon>Arthropoda</taxon>
        <taxon>Chelicerata</taxon>
        <taxon>Arachnida</taxon>
        <taxon>Acari</taxon>
        <taxon>Parasitiformes</taxon>
        <taxon>Ixodida</taxon>
        <taxon>Ixodoidea</taxon>
        <taxon>Ixodidae</taxon>
        <taxon>Amblyomminae</taxon>
        <taxon>Amblyomma</taxon>
    </lineage>
</organism>
<reference evidence="2" key="1">
    <citation type="submission" date="2014-03" db="EMBL/GenBank/DDBJ databases">
        <title>The sialotranscriptome of Amblyomma triste, Amblyomma parvum and Amblyomma cajennense ticks, uncovered by 454-based RNA-seq.</title>
        <authorList>
            <person name="Garcia G.R."/>
            <person name="Gardinassi L.G."/>
            <person name="Ribeiro J.M."/>
            <person name="Anatriello E."/>
            <person name="Ferreira B.R."/>
            <person name="Moreira H.N."/>
            <person name="Mafra C."/>
            <person name="Olegario M.M."/>
            <person name="Szabo P.J."/>
            <person name="Miranda-Santos I.K."/>
            <person name="Maruyama S.R."/>
        </authorList>
    </citation>
    <scope>NUCLEOTIDE SEQUENCE</scope>
    <source>
        <strain evidence="2">Mato Grasso do Sul</strain>
        <tissue evidence="2">Salivary glands</tissue>
    </source>
</reference>
<name>A0A023G0E8_AMBTT</name>
<accession>A0A023G0E8</accession>
<proteinExistence type="evidence at transcript level"/>
<dbReference type="AlphaFoldDB" id="A0A023G0E8"/>